<evidence type="ECO:0000256" key="2">
    <source>
        <dbReference type="SAM" id="MobiDB-lite"/>
    </source>
</evidence>
<comment type="similarity">
    <text evidence="1">Belongs to the DOCK family.</text>
</comment>
<feature type="compositionally biased region" description="Low complexity" evidence="2">
    <location>
        <begin position="119"/>
        <end position="131"/>
    </location>
</feature>
<dbReference type="GO" id="GO:0007264">
    <property type="term" value="P:small GTPase-mediated signal transduction"/>
    <property type="evidence" value="ECO:0007669"/>
    <property type="project" value="InterPro"/>
</dbReference>
<dbReference type="InterPro" id="IPR043162">
    <property type="entry name" value="DOCK_C_lobe_C"/>
</dbReference>
<dbReference type="InterPro" id="IPR027357">
    <property type="entry name" value="DOCKER_dom"/>
</dbReference>
<reference evidence="4" key="2">
    <citation type="journal article" date="2021" name="World Allergy Organ. J.">
        <title>Chromosome-level assembly of Dermatophagoides farinae genome and transcriptome reveals two novel allergens Der f 37 and Der f 39.</title>
        <authorList>
            <person name="Chen J."/>
            <person name="Cai Z."/>
            <person name="Fan D."/>
            <person name="Hu J."/>
            <person name="Hou Y."/>
            <person name="He Y."/>
            <person name="Zhang Z."/>
            <person name="Zhao Z."/>
            <person name="Gao P."/>
            <person name="Hu W."/>
            <person name="Sun J."/>
            <person name="Li J."/>
            <person name="Ji K."/>
        </authorList>
    </citation>
    <scope>NUCLEOTIDE SEQUENCE</scope>
    <source>
        <strain evidence="4">JKM2019</strain>
    </source>
</reference>
<dbReference type="GO" id="GO:0005085">
    <property type="term" value="F:guanyl-nucleotide exchange factor activity"/>
    <property type="evidence" value="ECO:0007669"/>
    <property type="project" value="InterPro"/>
</dbReference>
<organism evidence="4">
    <name type="scientific">Dermatophagoides farinae</name>
    <name type="common">American house dust mite</name>
    <dbReference type="NCBI Taxonomy" id="6954"/>
    <lineage>
        <taxon>Eukaryota</taxon>
        <taxon>Metazoa</taxon>
        <taxon>Ecdysozoa</taxon>
        <taxon>Arthropoda</taxon>
        <taxon>Chelicerata</taxon>
        <taxon>Arachnida</taxon>
        <taxon>Acari</taxon>
        <taxon>Acariformes</taxon>
        <taxon>Sarcoptiformes</taxon>
        <taxon>Astigmata</taxon>
        <taxon>Psoroptidia</taxon>
        <taxon>Analgoidea</taxon>
        <taxon>Pyroglyphidae</taxon>
        <taxon>Dermatophagoidinae</taxon>
        <taxon>Dermatophagoides</taxon>
    </lineage>
</organism>
<evidence type="ECO:0000256" key="1">
    <source>
        <dbReference type="PROSITE-ProRule" id="PRU00984"/>
    </source>
</evidence>
<name>A0A9D4SES3_DERFA</name>
<sequence length="146" mass="16294">MVLQGCVGTTVNQGPAEIAFVFLSDEPNIPAGYQRPTLPLKDSLRVAFKDFCARCGEALTKNRQLINGQQEQQIEYHKELERNFCRLTEKLAPLMGLANAKHSQALLQDTYFRPGFTRSTTTTTNNNNNSSPTIKGMNGFGRQSRI</sequence>
<dbReference type="PANTHER" id="PTHR23317:SF76">
    <property type="entry name" value="LD20667P"/>
    <property type="match status" value="1"/>
</dbReference>
<dbReference type="Pfam" id="PF20421">
    <property type="entry name" value="DHR-2_Lobe_C"/>
    <property type="match status" value="1"/>
</dbReference>
<dbReference type="InterPro" id="IPR026791">
    <property type="entry name" value="DOCK"/>
</dbReference>
<feature type="region of interest" description="Disordered" evidence="2">
    <location>
        <begin position="117"/>
        <end position="146"/>
    </location>
</feature>
<dbReference type="PANTHER" id="PTHR23317">
    <property type="entry name" value="DEDICATOR OF CYTOKINESIS DOCK"/>
    <property type="match status" value="1"/>
</dbReference>
<dbReference type="Proteomes" id="UP000828236">
    <property type="component" value="Unassembled WGS sequence"/>
</dbReference>
<proteinExistence type="inferred from homology"/>
<dbReference type="AlphaFoldDB" id="A0A9D4SES3"/>
<reference evidence="4" key="1">
    <citation type="submission" date="2020-06" db="EMBL/GenBank/DDBJ databases">
        <authorList>
            <person name="Ji K."/>
            <person name="Li J."/>
        </authorList>
    </citation>
    <scope>NUCLEOTIDE SEQUENCE</scope>
    <source>
        <strain evidence="4">JKM2019</strain>
        <tissue evidence="4">Whole body</tissue>
    </source>
</reference>
<gene>
    <name evidence="4" type="ORF">HUG17_2398</name>
</gene>
<dbReference type="EMBL" id="SDOV01000007">
    <property type="protein sequence ID" value="KAH7638365.1"/>
    <property type="molecule type" value="Genomic_DNA"/>
</dbReference>
<protein>
    <submittedName>
        <fullName evidence="4">Dedicator of cytokinesis protein 7-like protein</fullName>
    </submittedName>
</protein>
<evidence type="ECO:0000313" key="4">
    <source>
        <dbReference type="EMBL" id="KAH7638365.1"/>
    </source>
</evidence>
<accession>A0A9D4SES3</accession>
<comment type="caution">
    <text evidence="4">The sequence shown here is derived from an EMBL/GenBank/DDBJ whole genome shotgun (WGS) entry which is preliminary data.</text>
</comment>
<dbReference type="InterPro" id="IPR046773">
    <property type="entry name" value="DOCKER_Lobe_C"/>
</dbReference>
<dbReference type="Gene3D" id="1.20.58.740">
    <property type="match status" value="1"/>
</dbReference>
<dbReference type="PROSITE" id="PS51651">
    <property type="entry name" value="DOCKER"/>
    <property type="match status" value="1"/>
</dbReference>
<feature type="domain" description="DOCKER" evidence="3">
    <location>
        <begin position="1"/>
        <end position="100"/>
    </location>
</feature>
<evidence type="ECO:0000259" key="3">
    <source>
        <dbReference type="PROSITE" id="PS51651"/>
    </source>
</evidence>